<dbReference type="InterPro" id="IPR029069">
    <property type="entry name" value="HotDog_dom_sf"/>
</dbReference>
<dbReference type="RefSeq" id="WP_394822319.1">
    <property type="nucleotide sequence ID" value="NZ_CP089984.1"/>
</dbReference>
<dbReference type="Gene3D" id="3.10.129.10">
    <property type="entry name" value="Hotdog Thioesterase"/>
    <property type="match status" value="1"/>
</dbReference>
<evidence type="ECO:0000313" key="1">
    <source>
        <dbReference type="EMBL" id="WXB12699.1"/>
    </source>
</evidence>
<organism evidence="1 2">
    <name type="scientific">Pendulispora albinea</name>
    <dbReference type="NCBI Taxonomy" id="2741071"/>
    <lineage>
        <taxon>Bacteria</taxon>
        <taxon>Pseudomonadati</taxon>
        <taxon>Myxococcota</taxon>
        <taxon>Myxococcia</taxon>
        <taxon>Myxococcales</taxon>
        <taxon>Sorangiineae</taxon>
        <taxon>Pendulisporaceae</taxon>
        <taxon>Pendulispora</taxon>
    </lineage>
</organism>
<reference evidence="1 2" key="1">
    <citation type="submission" date="2021-12" db="EMBL/GenBank/DDBJ databases">
        <title>Discovery of the Pendulisporaceae a myxobacterial family with distinct sporulation behavior and unique specialized metabolism.</title>
        <authorList>
            <person name="Garcia R."/>
            <person name="Popoff A."/>
            <person name="Bader C.D."/>
            <person name="Loehr J."/>
            <person name="Walesch S."/>
            <person name="Walt C."/>
            <person name="Boldt J."/>
            <person name="Bunk B."/>
            <person name="Haeckl F.J.F.P.J."/>
            <person name="Gunesch A.P."/>
            <person name="Birkelbach J."/>
            <person name="Nuebel U."/>
            <person name="Pietschmann T."/>
            <person name="Bach T."/>
            <person name="Mueller R."/>
        </authorList>
    </citation>
    <scope>NUCLEOTIDE SEQUENCE [LARGE SCALE GENOMIC DNA]</scope>
    <source>
        <strain evidence="1 2">MSr11954</strain>
    </source>
</reference>
<accession>A0ABZ2LP71</accession>
<name>A0ABZ2LP71_9BACT</name>
<keyword evidence="2" id="KW-1185">Reference proteome</keyword>
<dbReference type="Proteomes" id="UP001370348">
    <property type="component" value="Chromosome"/>
</dbReference>
<protein>
    <recommendedName>
        <fullName evidence="3">Thioesterase domain-containing protein</fullName>
    </recommendedName>
</protein>
<dbReference type="SUPFAM" id="SSF54637">
    <property type="entry name" value="Thioesterase/thiol ester dehydrase-isomerase"/>
    <property type="match status" value="1"/>
</dbReference>
<evidence type="ECO:0000313" key="2">
    <source>
        <dbReference type="Proteomes" id="UP001370348"/>
    </source>
</evidence>
<sequence length="77" mass="8054">MARWTIGAPSSNAWGATIALSAEFVGPLPKDGLVAHAAVRARDAHICWTDVTLVGSTSRAVHAFGTVVYRFSKKGGS</sequence>
<evidence type="ECO:0008006" key="3">
    <source>
        <dbReference type="Google" id="ProtNLM"/>
    </source>
</evidence>
<proteinExistence type="predicted"/>
<gene>
    <name evidence="1" type="ORF">LZC94_33220</name>
</gene>
<dbReference type="EMBL" id="CP089984">
    <property type="protein sequence ID" value="WXB12699.1"/>
    <property type="molecule type" value="Genomic_DNA"/>
</dbReference>